<feature type="region of interest" description="Disordered" evidence="1">
    <location>
        <begin position="1"/>
        <end position="24"/>
    </location>
</feature>
<name>A0A450V9J6_9GAMM</name>
<organism evidence="4">
    <name type="scientific">Candidatus Kentrum eta</name>
    <dbReference type="NCBI Taxonomy" id="2126337"/>
    <lineage>
        <taxon>Bacteria</taxon>
        <taxon>Pseudomonadati</taxon>
        <taxon>Pseudomonadota</taxon>
        <taxon>Gammaproteobacteria</taxon>
        <taxon>Candidatus Kentrum</taxon>
    </lineage>
</organism>
<feature type="compositionally biased region" description="Polar residues" evidence="1">
    <location>
        <begin position="61"/>
        <end position="76"/>
    </location>
</feature>
<evidence type="ECO:0000313" key="3">
    <source>
        <dbReference type="EMBL" id="VFJ95214.1"/>
    </source>
</evidence>
<feature type="region of interest" description="Disordered" evidence="1">
    <location>
        <begin position="48"/>
        <end position="94"/>
    </location>
</feature>
<proteinExistence type="predicted"/>
<protein>
    <submittedName>
        <fullName evidence="4">Uncharacterized protein</fullName>
    </submittedName>
</protein>
<evidence type="ECO:0000313" key="2">
    <source>
        <dbReference type="EMBL" id="VFJ94328.1"/>
    </source>
</evidence>
<dbReference type="EMBL" id="CAADFG010000070">
    <property type="protein sequence ID" value="VFJ94328.1"/>
    <property type="molecule type" value="Genomic_DNA"/>
</dbReference>
<dbReference type="AlphaFoldDB" id="A0A450V9J6"/>
<dbReference type="EMBL" id="CAADFI010000073">
    <property type="protein sequence ID" value="VFJ95214.1"/>
    <property type="molecule type" value="Genomic_DNA"/>
</dbReference>
<reference evidence="4" key="1">
    <citation type="submission" date="2019-02" db="EMBL/GenBank/DDBJ databases">
        <authorList>
            <person name="Gruber-Vodicka R. H."/>
            <person name="Seah K. B. B."/>
        </authorList>
    </citation>
    <scope>NUCLEOTIDE SEQUENCE</scope>
    <source>
        <strain evidence="4">BECK_SA2B12</strain>
        <strain evidence="2">BECK_SA2B15</strain>
        <strain evidence="3">BECK_SA2B20</strain>
    </source>
</reference>
<dbReference type="EMBL" id="CAADFJ010000065">
    <property type="protein sequence ID" value="VFK01416.1"/>
    <property type="molecule type" value="Genomic_DNA"/>
</dbReference>
<gene>
    <name evidence="2" type="ORF">BECKH772A_GA0070896_100709</name>
    <name evidence="3" type="ORF">BECKH772B_GA0070898_100739</name>
    <name evidence="4" type="ORF">BECKH772C_GA0070978_100659</name>
</gene>
<evidence type="ECO:0000313" key="4">
    <source>
        <dbReference type="EMBL" id="VFK01416.1"/>
    </source>
</evidence>
<sequence>MRWQGSESTAPPHGFRPGHHGGKRPARKIRYVLIECWLPLMEWGRHSTNTNPHPRDGGSYPGNSDSHPQDGSSYRHNANPHFPDASLHPWNADSQGPGAGLHSFSGSLHCTNVSHHWRDANSRAIPASLHLSDIIQQNPPETALSSAVSPENTG</sequence>
<accession>A0A450V9J6</accession>
<evidence type="ECO:0000256" key="1">
    <source>
        <dbReference type="SAM" id="MobiDB-lite"/>
    </source>
</evidence>